<dbReference type="AlphaFoldDB" id="A0A6N3DZ32"/>
<proteinExistence type="predicted"/>
<dbReference type="EMBL" id="CACRTR010000009">
    <property type="protein sequence ID" value="VYU34726.1"/>
    <property type="molecule type" value="Genomic_DNA"/>
</dbReference>
<sequence length="40" mass="4537">MDKGFIVFCLVCFVVIYIALGIIFYNNPTVAVLQQLNSLR</sequence>
<accession>A0A6N3DZ32</accession>
<protein>
    <submittedName>
        <fullName evidence="2">Uncharacterized protein</fullName>
    </submittedName>
</protein>
<evidence type="ECO:0000256" key="1">
    <source>
        <dbReference type="SAM" id="Phobius"/>
    </source>
</evidence>
<feature type="transmembrane region" description="Helical" evidence="1">
    <location>
        <begin position="5"/>
        <end position="25"/>
    </location>
</feature>
<keyword evidence="1" id="KW-0472">Membrane</keyword>
<evidence type="ECO:0000313" key="2">
    <source>
        <dbReference type="EMBL" id="VYU34726.1"/>
    </source>
</evidence>
<keyword evidence="1" id="KW-1133">Transmembrane helix</keyword>
<name>A0A6N3DZ32_EUBLI</name>
<keyword evidence="1" id="KW-0812">Transmembrane</keyword>
<reference evidence="2" key="1">
    <citation type="submission" date="2019-11" db="EMBL/GenBank/DDBJ databases">
        <authorList>
            <person name="Feng L."/>
        </authorList>
    </citation>
    <scope>NUCLEOTIDE SEQUENCE</scope>
    <source>
        <strain evidence="2">ElimosumLFYP34</strain>
    </source>
</reference>
<gene>
    <name evidence="2" type="ORF">ELLFYP34_03310</name>
</gene>
<organism evidence="2">
    <name type="scientific">Eubacterium limosum</name>
    <dbReference type="NCBI Taxonomy" id="1736"/>
    <lineage>
        <taxon>Bacteria</taxon>
        <taxon>Bacillati</taxon>
        <taxon>Bacillota</taxon>
        <taxon>Clostridia</taxon>
        <taxon>Eubacteriales</taxon>
        <taxon>Eubacteriaceae</taxon>
        <taxon>Eubacterium</taxon>
    </lineage>
</organism>